<gene>
    <name evidence="2" type="ORF">SISSUDRAFT_1032845</name>
</gene>
<dbReference type="STRING" id="1314776.A0A166E4E6"/>
<keyword evidence="1" id="KW-0812">Transmembrane</keyword>
<feature type="transmembrane region" description="Helical" evidence="1">
    <location>
        <begin position="173"/>
        <end position="199"/>
    </location>
</feature>
<proteinExistence type="predicted"/>
<feature type="transmembrane region" description="Helical" evidence="1">
    <location>
        <begin position="133"/>
        <end position="153"/>
    </location>
</feature>
<name>A0A166E4E6_9AGAM</name>
<keyword evidence="3" id="KW-1185">Reference proteome</keyword>
<dbReference type="OrthoDB" id="3232296at2759"/>
<sequence>MPLVVDGFALGSHPRAIQIVWFSLLIVAQAGLALLLLTYYLSKSEQPRIPSLYNVVFLSFLESIVYVILFYTGQYMNTDPPYIQCFLQAVLKHGLDPAFIVSSLLLVSETWLNTLQGPKKSSRPIIRQVTLLALPYFNALLFAIPAAVLGLRFREKVVRGPHSFFCTIQDNLFGNLLTLEVSVMAAATLVCQVGLLITVRKRREASRSLGVTSSLDLSQIVRISIFNLWELIGLVLSSKITGDAVGGSLIGTSFLATVCIIFGAKRDILGYWGSKCRFRGPKKLREKSGLVTNRGLSKSAIQDDVDKRISDSGVETVTLVGSTV</sequence>
<organism evidence="2 3">
    <name type="scientific">Sistotremastrum suecicum HHB10207 ss-3</name>
    <dbReference type="NCBI Taxonomy" id="1314776"/>
    <lineage>
        <taxon>Eukaryota</taxon>
        <taxon>Fungi</taxon>
        <taxon>Dikarya</taxon>
        <taxon>Basidiomycota</taxon>
        <taxon>Agaricomycotina</taxon>
        <taxon>Agaricomycetes</taxon>
        <taxon>Sistotremastrales</taxon>
        <taxon>Sistotremastraceae</taxon>
        <taxon>Sistotremastrum</taxon>
    </lineage>
</organism>
<protein>
    <recommendedName>
        <fullName evidence="4">G-protein coupled receptors family 1 profile domain-containing protein</fullName>
    </recommendedName>
</protein>
<evidence type="ECO:0008006" key="4">
    <source>
        <dbReference type="Google" id="ProtNLM"/>
    </source>
</evidence>
<evidence type="ECO:0000256" key="1">
    <source>
        <dbReference type="SAM" id="Phobius"/>
    </source>
</evidence>
<keyword evidence="1" id="KW-1133">Transmembrane helix</keyword>
<reference evidence="2 3" key="1">
    <citation type="journal article" date="2016" name="Mol. Biol. Evol.">
        <title>Comparative Genomics of Early-Diverging Mushroom-Forming Fungi Provides Insights into the Origins of Lignocellulose Decay Capabilities.</title>
        <authorList>
            <person name="Nagy L.G."/>
            <person name="Riley R."/>
            <person name="Tritt A."/>
            <person name="Adam C."/>
            <person name="Daum C."/>
            <person name="Floudas D."/>
            <person name="Sun H."/>
            <person name="Yadav J.S."/>
            <person name="Pangilinan J."/>
            <person name="Larsson K.H."/>
            <person name="Matsuura K."/>
            <person name="Barry K."/>
            <person name="Labutti K."/>
            <person name="Kuo R."/>
            <person name="Ohm R.A."/>
            <person name="Bhattacharya S.S."/>
            <person name="Shirouzu T."/>
            <person name="Yoshinaga Y."/>
            <person name="Martin F.M."/>
            <person name="Grigoriev I.V."/>
            <person name="Hibbett D.S."/>
        </authorList>
    </citation>
    <scope>NUCLEOTIDE SEQUENCE [LARGE SCALE GENOMIC DNA]</scope>
    <source>
        <strain evidence="2 3">HHB10207 ss-3</strain>
    </source>
</reference>
<accession>A0A166E4E6</accession>
<dbReference type="Proteomes" id="UP000076798">
    <property type="component" value="Unassembled WGS sequence"/>
</dbReference>
<evidence type="ECO:0000313" key="3">
    <source>
        <dbReference type="Proteomes" id="UP000076798"/>
    </source>
</evidence>
<dbReference type="AlphaFoldDB" id="A0A166E4E6"/>
<evidence type="ECO:0000313" key="2">
    <source>
        <dbReference type="EMBL" id="KZT39198.1"/>
    </source>
</evidence>
<feature type="transmembrane region" description="Helical" evidence="1">
    <location>
        <begin position="93"/>
        <end position="112"/>
    </location>
</feature>
<feature type="transmembrane region" description="Helical" evidence="1">
    <location>
        <begin position="52"/>
        <end position="73"/>
    </location>
</feature>
<keyword evidence="1" id="KW-0472">Membrane</keyword>
<feature type="transmembrane region" description="Helical" evidence="1">
    <location>
        <begin position="20"/>
        <end position="40"/>
    </location>
</feature>
<dbReference type="EMBL" id="KV428050">
    <property type="protein sequence ID" value="KZT39198.1"/>
    <property type="molecule type" value="Genomic_DNA"/>
</dbReference>